<feature type="signal peptide" evidence="2">
    <location>
        <begin position="1"/>
        <end position="21"/>
    </location>
</feature>
<protein>
    <recommendedName>
        <fullName evidence="5">Lipoprotein LpqN</fullName>
    </recommendedName>
</protein>
<dbReference type="Proteomes" id="UP001316184">
    <property type="component" value="Chromosome"/>
</dbReference>
<keyword evidence="2" id="KW-0732">Signal</keyword>
<keyword evidence="4" id="KW-1185">Reference proteome</keyword>
<dbReference type="PROSITE" id="PS51257">
    <property type="entry name" value="PROKAR_LIPOPROTEIN"/>
    <property type="match status" value="1"/>
</dbReference>
<evidence type="ECO:0000256" key="1">
    <source>
        <dbReference type="SAM" id="MobiDB-lite"/>
    </source>
</evidence>
<evidence type="ECO:0000256" key="2">
    <source>
        <dbReference type="SAM" id="SignalP"/>
    </source>
</evidence>
<accession>A0ABY5ME13</accession>
<proteinExistence type="predicted"/>
<evidence type="ECO:0000313" key="3">
    <source>
        <dbReference type="EMBL" id="UUP15436.1"/>
    </source>
</evidence>
<dbReference type="EMBL" id="CP102173">
    <property type="protein sequence ID" value="UUP15436.1"/>
    <property type="molecule type" value="Genomic_DNA"/>
</dbReference>
<dbReference type="RefSeq" id="WP_232399488.1">
    <property type="nucleotide sequence ID" value="NZ_CP102173.1"/>
</dbReference>
<organism evidence="3 4">
    <name type="scientific">Aeromicrobium wangtongii</name>
    <dbReference type="NCBI Taxonomy" id="2969247"/>
    <lineage>
        <taxon>Bacteria</taxon>
        <taxon>Bacillati</taxon>
        <taxon>Actinomycetota</taxon>
        <taxon>Actinomycetes</taxon>
        <taxon>Propionibacteriales</taxon>
        <taxon>Nocardioidaceae</taxon>
        <taxon>Aeromicrobium</taxon>
    </lineage>
</organism>
<feature type="region of interest" description="Disordered" evidence="1">
    <location>
        <begin position="22"/>
        <end position="48"/>
    </location>
</feature>
<name>A0ABY5ME13_9ACTN</name>
<reference evidence="3 4" key="1">
    <citation type="submission" date="2022-08" db="EMBL/GenBank/DDBJ databases">
        <title>novel species in genus Aeromicrobium.</title>
        <authorList>
            <person name="Ye L."/>
        </authorList>
    </citation>
    <scope>NUCLEOTIDE SEQUENCE [LARGE SCALE GENOMIC DNA]</scope>
    <source>
        <strain evidence="4">zg-Y1379</strain>
    </source>
</reference>
<evidence type="ECO:0000313" key="4">
    <source>
        <dbReference type="Proteomes" id="UP001316184"/>
    </source>
</evidence>
<evidence type="ECO:0008006" key="5">
    <source>
        <dbReference type="Google" id="ProtNLM"/>
    </source>
</evidence>
<feature type="chain" id="PRO_5046565127" description="Lipoprotein LpqN" evidence="2">
    <location>
        <begin position="22"/>
        <end position="209"/>
    </location>
</feature>
<sequence>MRRAVLSGTVVFMMLASAACGGDDSSPAGKLTPTQPSASPAPDEFDPDDVAGIVGDTPTDVRWDVPQVPASWKSLPVGAGERQWQVGSACVVTLSQPAGLGTATEPTQDQVLEEYARRVGQAIGQKLDVTARTSSMFPLRTGNSAVTATTKVSHATLTGGDGVGGEVYAYRSGDFALTLTTVCGKGAFDETNASAFQPFISGLGVEADY</sequence>
<gene>
    <name evidence="3" type="ORF">NQV15_09015</name>
</gene>